<name>A0A8D9I0Q2_BRACM</name>
<feature type="signal peptide" evidence="2">
    <location>
        <begin position="1"/>
        <end position="15"/>
    </location>
</feature>
<evidence type="ECO:0000256" key="2">
    <source>
        <dbReference type="SAM" id="SignalP"/>
    </source>
</evidence>
<dbReference type="AlphaFoldDB" id="A0A8D9I0Q2"/>
<dbReference type="Proteomes" id="UP000694005">
    <property type="component" value="Chromosome A10"/>
</dbReference>
<evidence type="ECO:0000313" key="3">
    <source>
        <dbReference type="EMBL" id="CAG7909418.1"/>
    </source>
</evidence>
<evidence type="ECO:0000256" key="1">
    <source>
        <dbReference type="SAM" id="Coils"/>
    </source>
</evidence>
<feature type="chain" id="PRO_5034452098" evidence="2">
    <location>
        <begin position="16"/>
        <end position="100"/>
    </location>
</feature>
<keyword evidence="1" id="KW-0175">Coiled coil</keyword>
<protein>
    <submittedName>
        <fullName evidence="3">Uncharacterized protein</fullName>
    </submittedName>
</protein>
<sequence length="100" mass="10814">MISLLLFIFAQSGRCYLCIINALICQTAGMKISKLLSLSGVLSELSWKYILFKRQSFRVSQKIMNAHEAEAAAKQAVSQVEAAMTAAEEAAKEADAAEAA</sequence>
<reference evidence="3 4" key="1">
    <citation type="submission" date="2021-07" db="EMBL/GenBank/DDBJ databases">
        <authorList>
            <consortium name="Genoscope - CEA"/>
            <person name="William W."/>
        </authorList>
    </citation>
    <scope>NUCLEOTIDE SEQUENCE [LARGE SCALE GENOMIC DNA]</scope>
</reference>
<keyword evidence="2" id="KW-0732">Signal</keyword>
<evidence type="ECO:0000313" key="4">
    <source>
        <dbReference type="Proteomes" id="UP000694005"/>
    </source>
</evidence>
<proteinExistence type="predicted"/>
<accession>A0A8D9I0Q2</accession>
<organism evidence="3 4">
    <name type="scientific">Brassica campestris</name>
    <name type="common">Field mustard</name>
    <dbReference type="NCBI Taxonomy" id="3711"/>
    <lineage>
        <taxon>Eukaryota</taxon>
        <taxon>Viridiplantae</taxon>
        <taxon>Streptophyta</taxon>
        <taxon>Embryophyta</taxon>
        <taxon>Tracheophyta</taxon>
        <taxon>Spermatophyta</taxon>
        <taxon>Magnoliopsida</taxon>
        <taxon>eudicotyledons</taxon>
        <taxon>Gunneridae</taxon>
        <taxon>Pentapetalae</taxon>
        <taxon>rosids</taxon>
        <taxon>malvids</taxon>
        <taxon>Brassicales</taxon>
        <taxon>Brassicaceae</taxon>
        <taxon>Brassiceae</taxon>
        <taxon>Brassica</taxon>
    </lineage>
</organism>
<gene>
    <name evidence="3" type="ORF">BRAPAZ1V2_A10P06640.2</name>
</gene>
<dbReference type="EMBL" id="LS974626">
    <property type="protein sequence ID" value="CAG7909418.1"/>
    <property type="molecule type" value="Genomic_DNA"/>
</dbReference>
<dbReference type="Gramene" id="A10p06640.2_BraZ1">
    <property type="protein sequence ID" value="A10p06640.2_BraZ1.CDS"/>
    <property type="gene ID" value="A10g06640.2_BraZ1"/>
</dbReference>
<feature type="coiled-coil region" evidence="1">
    <location>
        <begin position="73"/>
        <end position="100"/>
    </location>
</feature>